<proteinExistence type="predicted"/>
<keyword evidence="3" id="KW-1185">Reference proteome</keyword>
<sequence>MRDCSPEKREIEVVIEADALRRQGRLLGNGVASNVFQDARWDQVAPPDSESRDPRTSRTKQDIARYKALMQSFDRPLAKLGLIDEFVEKHGTVLFVVANEPQSYNEAMASPEKEK</sequence>
<gene>
    <name evidence="2" type="ORF">DGAL_LOCUS13104</name>
</gene>
<evidence type="ECO:0000313" key="2">
    <source>
        <dbReference type="EMBL" id="CAH0109621.1"/>
    </source>
</evidence>
<dbReference type="AlphaFoldDB" id="A0A8J2RW46"/>
<reference evidence="2" key="1">
    <citation type="submission" date="2021-11" db="EMBL/GenBank/DDBJ databases">
        <authorList>
            <person name="Schell T."/>
        </authorList>
    </citation>
    <scope>NUCLEOTIDE SEQUENCE</scope>
    <source>
        <strain evidence="2">M5</strain>
    </source>
</reference>
<comment type="caution">
    <text evidence="2">The sequence shown here is derived from an EMBL/GenBank/DDBJ whole genome shotgun (WGS) entry which is preliminary data.</text>
</comment>
<dbReference type="OrthoDB" id="10304090at2759"/>
<protein>
    <submittedName>
        <fullName evidence="2">Uncharacterized protein</fullName>
    </submittedName>
</protein>
<organism evidence="2 3">
    <name type="scientific">Daphnia galeata</name>
    <dbReference type="NCBI Taxonomy" id="27404"/>
    <lineage>
        <taxon>Eukaryota</taxon>
        <taxon>Metazoa</taxon>
        <taxon>Ecdysozoa</taxon>
        <taxon>Arthropoda</taxon>
        <taxon>Crustacea</taxon>
        <taxon>Branchiopoda</taxon>
        <taxon>Diplostraca</taxon>
        <taxon>Cladocera</taxon>
        <taxon>Anomopoda</taxon>
        <taxon>Daphniidae</taxon>
        <taxon>Daphnia</taxon>
    </lineage>
</organism>
<feature type="region of interest" description="Disordered" evidence="1">
    <location>
        <begin position="38"/>
        <end position="61"/>
    </location>
</feature>
<dbReference type="Proteomes" id="UP000789390">
    <property type="component" value="Unassembled WGS sequence"/>
</dbReference>
<feature type="compositionally biased region" description="Basic and acidic residues" evidence="1">
    <location>
        <begin position="49"/>
        <end position="61"/>
    </location>
</feature>
<evidence type="ECO:0000256" key="1">
    <source>
        <dbReference type="SAM" id="MobiDB-lite"/>
    </source>
</evidence>
<name>A0A8J2RW46_9CRUS</name>
<dbReference type="EMBL" id="CAKKLH010000293">
    <property type="protein sequence ID" value="CAH0109621.1"/>
    <property type="molecule type" value="Genomic_DNA"/>
</dbReference>
<evidence type="ECO:0000313" key="3">
    <source>
        <dbReference type="Proteomes" id="UP000789390"/>
    </source>
</evidence>
<accession>A0A8J2RW46</accession>